<dbReference type="RefSeq" id="WP_132861580.1">
    <property type="nucleotide sequence ID" value="NZ_SMGR01000004.1"/>
</dbReference>
<feature type="transmembrane region" description="Helical" evidence="1">
    <location>
        <begin position="83"/>
        <end position="101"/>
    </location>
</feature>
<reference evidence="2 3" key="1">
    <citation type="submission" date="2019-03" db="EMBL/GenBank/DDBJ databases">
        <title>Genomic Encyclopedia of Archaeal and Bacterial Type Strains, Phase II (KMG-II): from individual species to whole genera.</title>
        <authorList>
            <person name="Goeker M."/>
        </authorList>
    </citation>
    <scope>NUCLEOTIDE SEQUENCE [LARGE SCALE GENOMIC DNA]</scope>
    <source>
        <strain evidence="2 3">DSM 26433</strain>
    </source>
</reference>
<keyword evidence="1" id="KW-0812">Transmembrane</keyword>
<evidence type="ECO:0000256" key="1">
    <source>
        <dbReference type="SAM" id="Phobius"/>
    </source>
</evidence>
<evidence type="ECO:0000313" key="2">
    <source>
        <dbReference type="EMBL" id="TCK99743.1"/>
    </source>
</evidence>
<keyword evidence="1" id="KW-1133">Transmembrane helix</keyword>
<feature type="transmembrane region" description="Helical" evidence="1">
    <location>
        <begin position="181"/>
        <end position="214"/>
    </location>
</feature>
<feature type="transmembrane region" description="Helical" evidence="1">
    <location>
        <begin position="280"/>
        <end position="299"/>
    </location>
</feature>
<gene>
    <name evidence="2" type="ORF">BXY66_3447</name>
</gene>
<keyword evidence="1" id="KW-0472">Membrane</keyword>
<feature type="transmembrane region" description="Helical" evidence="1">
    <location>
        <begin position="15"/>
        <end position="34"/>
    </location>
</feature>
<feature type="transmembrane region" description="Helical" evidence="1">
    <location>
        <begin position="311"/>
        <end position="331"/>
    </location>
</feature>
<proteinExistence type="predicted"/>
<feature type="transmembrane region" description="Helical" evidence="1">
    <location>
        <begin position="138"/>
        <end position="161"/>
    </location>
</feature>
<dbReference type="EMBL" id="SMGR01000004">
    <property type="protein sequence ID" value="TCK99743.1"/>
    <property type="molecule type" value="Genomic_DNA"/>
</dbReference>
<name>A0A4R1N2W2_9RHOB</name>
<evidence type="ECO:0008006" key="4">
    <source>
        <dbReference type="Google" id="ProtNLM"/>
    </source>
</evidence>
<dbReference type="OrthoDB" id="6222260at2"/>
<keyword evidence="3" id="KW-1185">Reference proteome</keyword>
<feature type="transmembrane region" description="Helical" evidence="1">
    <location>
        <begin position="221"/>
        <end position="243"/>
    </location>
</feature>
<feature type="transmembrane region" description="Helical" evidence="1">
    <location>
        <begin position="107"/>
        <end position="126"/>
    </location>
</feature>
<organism evidence="2 3">
    <name type="scientific">Shimia isoporae</name>
    <dbReference type="NCBI Taxonomy" id="647720"/>
    <lineage>
        <taxon>Bacteria</taxon>
        <taxon>Pseudomonadati</taxon>
        <taxon>Pseudomonadota</taxon>
        <taxon>Alphaproteobacteria</taxon>
        <taxon>Rhodobacterales</taxon>
        <taxon>Roseobacteraceae</taxon>
    </lineage>
</organism>
<dbReference type="Proteomes" id="UP000295673">
    <property type="component" value="Unassembled WGS sequence"/>
</dbReference>
<dbReference type="AlphaFoldDB" id="A0A4R1N2W2"/>
<protein>
    <recommendedName>
        <fullName evidence="4">DUF2955 family protein</fullName>
    </recommendedName>
</protein>
<evidence type="ECO:0000313" key="3">
    <source>
        <dbReference type="Proteomes" id="UP000295673"/>
    </source>
</evidence>
<feature type="transmembrane region" description="Helical" evidence="1">
    <location>
        <begin position="54"/>
        <end position="76"/>
    </location>
</feature>
<accession>A0A4R1N2W2</accession>
<feature type="transmembrane region" description="Helical" evidence="1">
    <location>
        <begin position="249"/>
        <end position="268"/>
    </location>
</feature>
<comment type="caution">
    <text evidence="2">The sequence shown here is derived from an EMBL/GenBank/DDBJ whole genome shotgun (WGS) entry which is preliminary data.</text>
</comment>
<sequence>MTDDQDTQVGFHRMALRLTLGVGGAFLISQIWPWPLSYVMPVFVALLLQEKHPMTYRAGIGAVGLAWLLMAIGYGMAVILTPFPVLFLAAATFLLWSLYMFMLTSGAPMLAVVGGIIGALVIPVLVPNLPDVARSVTIGLMFNTLVALLITQVAFLLVPPLPNTPTEAKPLPSREMAASMASKLVVAIGPIMAVFLLFGLTDILLLSVAAMIALSMGAKGGWSMGMGLVIANLAYGGVVMLLFYEATVIAPVLPLFLATSFFVVWIFASRIAQGTAKSAMWSSALTGFLILSGSIMLATDVDAGQKFATRVGQLLAAALYVALAFQTVDLLSSVLKSRSNREAP</sequence>